<accession>A0A6P8KCJ9</accession>
<name>A0A6P8KCJ9_DROMA</name>
<evidence type="ECO:0000313" key="1">
    <source>
        <dbReference type="Proteomes" id="UP000515162"/>
    </source>
</evidence>
<proteinExistence type="predicted"/>
<dbReference type="GeneID" id="117145132"/>
<gene>
    <name evidence="2" type="primary">LOC117145132</name>
</gene>
<reference evidence="2" key="1">
    <citation type="submission" date="2025-08" db="UniProtKB">
        <authorList>
            <consortium name="RefSeq"/>
        </authorList>
    </citation>
    <scope>IDENTIFICATION</scope>
    <source>
        <strain evidence="2">Mau12</strain>
        <tissue evidence="2">Whole Body</tissue>
    </source>
</reference>
<dbReference type="RefSeq" id="XP_033166543.1">
    <property type="nucleotide sequence ID" value="XM_033310652.1"/>
</dbReference>
<dbReference type="AlphaFoldDB" id="A0A6P8KCJ9"/>
<protein>
    <submittedName>
        <fullName evidence="2">Uncharacterized protein LOC117145132</fullName>
    </submittedName>
</protein>
<dbReference type="Proteomes" id="UP000515162">
    <property type="component" value="Chromosome 3R"/>
</dbReference>
<evidence type="ECO:0000313" key="2">
    <source>
        <dbReference type="RefSeq" id="XP_033166543.1"/>
    </source>
</evidence>
<organism evidence="1 2">
    <name type="scientific">Drosophila mauritiana</name>
    <name type="common">Fruit fly</name>
    <dbReference type="NCBI Taxonomy" id="7226"/>
    <lineage>
        <taxon>Eukaryota</taxon>
        <taxon>Metazoa</taxon>
        <taxon>Ecdysozoa</taxon>
        <taxon>Arthropoda</taxon>
        <taxon>Hexapoda</taxon>
        <taxon>Insecta</taxon>
        <taxon>Pterygota</taxon>
        <taxon>Neoptera</taxon>
        <taxon>Endopterygota</taxon>
        <taxon>Diptera</taxon>
        <taxon>Brachycera</taxon>
        <taxon>Muscomorpha</taxon>
        <taxon>Ephydroidea</taxon>
        <taxon>Drosophilidae</taxon>
        <taxon>Drosophila</taxon>
        <taxon>Sophophora</taxon>
    </lineage>
</organism>
<keyword evidence="1" id="KW-1185">Reference proteome</keyword>
<sequence>MPANKVDLVNNWADKLWLHTSISLEALVHVGPPQNFLSIRSAPGNTRGLLVGICFSRTRRQQLVPPKHNQRHHAQSTSATLLCTLLFMQFPTMHGKKIIKLSYTTMPPYINILIFAINRRGNGIQLEVNDSFDEKCHSISFRVRCY</sequence>